<keyword evidence="1" id="KW-1133">Transmembrane helix</keyword>
<evidence type="ECO:0008006" key="4">
    <source>
        <dbReference type="Google" id="ProtNLM"/>
    </source>
</evidence>
<keyword evidence="3" id="KW-1185">Reference proteome</keyword>
<keyword evidence="1" id="KW-0472">Membrane</keyword>
<sequence length="121" mass="13379">MVHYWLIVIAAVVVLALLVQLLAQYNLIEKKSKIIVGAMLLIFALGIGIFTLFQEKANGELTELAKLFLQGKKLVCVVGTETLEVDSNTFNFISGTLTLMGKKESGYFRTTIPLKACELKK</sequence>
<evidence type="ECO:0000313" key="3">
    <source>
        <dbReference type="Proteomes" id="UP001057522"/>
    </source>
</evidence>
<protein>
    <recommendedName>
        <fullName evidence="4">Integral membrane protein</fullName>
    </recommendedName>
</protein>
<feature type="transmembrane region" description="Helical" evidence="1">
    <location>
        <begin position="6"/>
        <end position="27"/>
    </location>
</feature>
<feature type="transmembrane region" description="Helical" evidence="1">
    <location>
        <begin position="34"/>
        <end position="53"/>
    </location>
</feature>
<proteinExistence type="predicted"/>
<comment type="caution">
    <text evidence="2">The sequence shown here is derived from an EMBL/GenBank/DDBJ whole genome shotgun (WGS) entry which is preliminary data.</text>
</comment>
<dbReference type="RefSeq" id="WP_250604639.1">
    <property type="nucleotide sequence ID" value="NZ_JAMOKX010000005.1"/>
</dbReference>
<evidence type="ECO:0000256" key="1">
    <source>
        <dbReference type="SAM" id="Phobius"/>
    </source>
</evidence>
<organism evidence="2 3">
    <name type="scientific">Helicobacter colisuis</name>
    <dbReference type="NCBI Taxonomy" id="2949739"/>
    <lineage>
        <taxon>Bacteria</taxon>
        <taxon>Pseudomonadati</taxon>
        <taxon>Campylobacterota</taxon>
        <taxon>Epsilonproteobacteria</taxon>
        <taxon>Campylobacterales</taxon>
        <taxon>Helicobacteraceae</taxon>
        <taxon>Helicobacter</taxon>
    </lineage>
</organism>
<gene>
    <name evidence="2" type="ORF">NCR95_06560</name>
</gene>
<dbReference type="EMBL" id="JAMOKX010000005">
    <property type="protein sequence ID" value="MCL9819821.1"/>
    <property type="molecule type" value="Genomic_DNA"/>
</dbReference>
<dbReference type="Proteomes" id="UP001057522">
    <property type="component" value="Unassembled WGS sequence"/>
</dbReference>
<keyword evidence="1" id="KW-0812">Transmembrane</keyword>
<accession>A0ABT0TV73</accession>
<reference evidence="2" key="1">
    <citation type="submission" date="2022-06" db="EMBL/GenBank/DDBJ databases">
        <title>Helicobacter colisuis sp. nov.</title>
        <authorList>
            <person name="Papic B."/>
            <person name="Gruntar I."/>
        </authorList>
    </citation>
    <scope>NUCLEOTIDE SEQUENCE</scope>
    <source>
        <strain evidence="2">11154-15</strain>
    </source>
</reference>
<name>A0ABT0TV73_9HELI</name>
<evidence type="ECO:0000313" key="2">
    <source>
        <dbReference type="EMBL" id="MCL9819821.1"/>
    </source>
</evidence>